<comment type="caution">
    <text evidence="1">The sequence shown here is derived from an EMBL/GenBank/DDBJ whole genome shotgun (WGS) entry which is preliminary data.</text>
</comment>
<dbReference type="InterPro" id="IPR029063">
    <property type="entry name" value="SAM-dependent_MTases_sf"/>
</dbReference>
<dbReference type="RefSeq" id="WP_184034500.1">
    <property type="nucleotide sequence ID" value="NZ_JACHHY010000002.1"/>
</dbReference>
<accession>A0A840MFG1</accession>
<dbReference type="Proteomes" id="UP000575898">
    <property type="component" value="Unassembled WGS sequence"/>
</dbReference>
<evidence type="ECO:0000313" key="1">
    <source>
        <dbReference type="EMBL" id="MBB5017140.1"/>
    </source>
</evidence>
<protein>
    <submittedName>
        <fullName evidence="1">Methionine biosynthesis protein MetW</fullName>
    </submittedName>
</protein>
<dbReference type="InterPro" id="IPR010743">
    <property type="entry name" value="Methionine_synth_MetW"/>
</dbReference>
<evidence type="ECO:0000313" key="2">
    <source>
        <dbReference type="Proteomes" id="UP000575898"/>
    </source>
</evidence>
<dbReference type="EMBL" id="JACHHY010000002">
    <property type="protein sequence ID" value="MBB5017140.1"/>
    <property type="molecule type" value="Genomic_DNA"/>
</dbReference>
<organism evidence="1 2">
    <name type="scientific">Chitinivorax tropicus</name>
    <dbReference type="NCBI Taxonomy" id="714531"/>
    <lineage>
        <taxon>Bacteria</taxon>
        <taxon>Pseudomonadati</taxon>
        <taxon>Pseudomonadota</taxon>
        <taxon>Betaproteobacteria</taxon>
        <taxon>Chitinivorax</taxon>
    </lineage>
</organism>
<dbReference type="SUPFAM" id="SSF53335">
    <property type="entry name" value="S-adenosyl-L-methionine-dependent methyltransferases"/>
    <property type="match status" value="1"/>
</dbReference>
<gene>
    <name evidence="1" type="ORF">HNQ59_000402</name>
</gene>
<proteinExistence type="predicted"/>
<reference evidence="1 2" key="1">
    <citation type="submission" date="2020-08" db="EMBL/GenBank/DDBJ databases">
        <title>Genomic Encyclopedia of Type Strains, Phase IV (KMG-IV): sequencing the most valuable type-strain genomes for metagenomic binning, comparative biology and taxonomic classification.</title>
        <authorList>
            <person name="Goeker M."/>
        </authorList>
    </citation>
    <scope>NUCLEOTIDE SEQUENCE [LARGE SCALE GENOMIC DNA]</scope>
    <source>
        <strain evidence="1 2">DSM 27165</strain>
    </source>
</reference>
<dbReference type="AlphaFoldDB" id="A0A840MFG1"/>
<sequence>MSRPVTNKLRPDLLRIANWIKPDTRVLDLGCGDGSLLVHLRDTKQVSGYGVEIDVSNVIACVANGVDVIQNDLDSGLAGFESDSFDFVVLSLTLQSMRHVERVVEEMLRVGHEAIVTFPNFGYWKNRLQIFQGHMPVSETIPYEWYNTPNIHLCTVRDFEFFCEARGIHLLDRVVLHEGVDVDILPNLFGSLAIYRIRRP</sequence>
<dbReference type="NCBIfam" id="TIGR02081">
    <property type="entry name" value="metW"/>
    <property type="match status" value="1"/>
</dbReference>
<name>A0A840MFG1_9PROT</name>
<keyword evidence="2" id="KW-1185">Reference proteome</keyword>
<dbReference type="CDD" id="cd02440">
    <property type="entry name" value="AdoMet_MTases"/>
    <property type="match status" value="1"/>
</dbReference>
<dbReference type="Gene3D" id="3.40.50.150">
    <property type="entry name" value="Vaccinia Virus protein VP39"/>
    <property type="match status" value="1"/>
</dbReference>
<dbReference type="Pfam" id="PF07021">
    <property type="entry name" value="MetW"/>
    <property type="match status" value="1"/>
</dbReference>